<evidence type="ECO:0000313" key="7">
    <source>
        <dbReference type="Proteomes" id="UP000295531"/>
    </source>
</evidence>
<dbReference type="OrthoDB" id="6388318at2"/>
<dbReference type="InterPro" id="IPR037682">
    <property type="entry name" value="TonB_C"/>
</dbReference>
<comment type="subcellular location">
    <subcellularLocation>
        <location evidence="1">Membrane</location>
        <topology evidence="1">Single-pass membrane protein</topology>
    </subcellularLocation>
</comment>
<protein>
    <submittedName>
        <fullName evidence="6">TonB family protein</fullName>
    </submittedName>
</protein>
<dbReference type="PROSITE" id="PS51257">
    <property type="entry name" value="PROKAR_LIPOPROTEIN"/>
    <property type="match status" value="1"/>
</dbReference>
<keyword evidence="2" id="KW-0812">Transmembrane</keyword>
<proteinExistence type="predicted"/>
<evidence type="ECO:0000256" key="1">
    <source>
        <dbReference type="ARBA" id="ARBA00004167"/>
    </source>
</evidence>
<dbReference type="AlphaFoldDB" id="A0A4R6PTR4"/>
<evidence type="ECO:0000256" key="4">
    <source>
        <dbReference type="ARBA" id="ARBA00023136"/>
    </source>
</evidence>
<feature type="domain" description="TonB C-terminal" evidence="5">
    <location>
        <begin position="41"/>
        <end position="137"/>
    </location>
</feature>
<keyword evidence="7" id="KW-1185">Reference proteome</keyword>
<organism evidence="6 7">
    <name type="scientific">Idiomarina aquatica</name>
    <dbReference type="NCBI Taxonomy" id="1327752"/>
    <lineage>
        <taxon>Bacteria</taxon>
        <taxon>Pseudomonadati</taxon>
        <taxon>Pseudomonadota</taxon>
        <taxon>Gammaproteobacteria</taxon>
        <taxon>Alteromonadales</taxon>
        <taxon>Idiomarinaceae</taxon>
        <taxon>Idiomarina</taxon>
    </lineage>
</organism>
<dbReference type="InterPro" id="IPR006260">
    <property type="entry name" value="TonB/TolA_C"/>
</dbReference>
<keyword evidence="4" id="KW-0472">Membrane</keyword>
<dbReference type="EMBL" id="SNXI01000001">
    <property type="protein sequence ID" value="TDP40650.1"/>
    <property type="molecule type" value="Genomic_DNA"/>
</dbReference>
<dbReference type="RefSeq" id="WP_133538324.1">
    <property type="nucleotide sequence ID" value="NZ_SNXI01000001.1"/>
</dbReference>
<accession>A0A4R6PTR4</accession>
<evidence type="ECO:0000259" key="5">
    <source>
        <dbReference type="PROSITE" id="PS52015"/>
    </source>
</evidence>
<dbReference type="GO" id="GO:0016020">
    <property type="term" value="C:membrane"/>
    <property type="evidence" value="ECO:0007669"/>
    <property type="project" value="UniProtKB-SubCell"/>
</dbReference>
<dbReference type="Gene3D" id="3.30.2420.10">
    <property type="entry name" value="TonB"/>
    <property type="match status" value="1"/>
</dbReference>
<evidence type="ECO:0000256" key="2">
    <source>
        <dbReference type="ARBA" id="ARBA00022692"/>
    </source>
</evidence>
<comment type="caution">
    <text evidence="6">The sequence shown here is derived from an EMBL/GenBank/DDBJ whole genome shotgun (WGS) entry which is preliminary data.</text>
</comment>
<evidence type="ECO:0000313" key="6">
    <source>
        <dbReference type="EMBL" id="TDP40650.1"/>
    </source>
</evidence>
<dbReference type="NCBIfam" id="TIGR01352">
    <property type="entry name" value="tonB_Cterm"/>
    <property type="match status" value="1"/>
</dbReference>
<dbReference type="Pfam" id="PF03544">
    <property type="entry name" value="TonB_C"/>
    <property type="match status" value="1"/>
</dbReference>
<dbReference type="Proteomes" id="UP000295531">
    <property type="component" value="Unassembled WGS sequence"/>
</dbReference>
<gene>
    <name evidence="6" type="ORF">DEU29_101199</name>
</gene>
<dbReference type="PROSITE" id="PS52015">
    <property type="entry name" value="TONB_CTD"/>
    <property type="match status" value="1"/>
</dbReference>
<dbReference type="GO" id="GO:0055085">
    <property type="term" value="P:transmembrane transport"/>
    <property type="evidence" value="ECO:0007669"/>
    <property type="project" value="InterPro"/>
</dbReference>
<dbReference type="SUPFAM" id="SSF74653">
    <property type="entry name" value="TolA/TonB C-terminal domain"/>
    <property type="match status" value="1"/>
</dbReference>
<reference evidence="6 7" key="1">
    <citation type="submission" date="2019-03" db="EMBL/GenBank/DDBJ databases">
        <title>Freshwater and sediment microbial communities from various areas in North America, analyzing microbe dynamics in response to fracking.</title>
        <authorList>
            <person name="Lamendella R."/>
        </authorList>
    </citation>
    <scope>NUCLEOTIDE SEQUENCE [LARGE SCALE GENOMIC DNA]</scope>
    <source>
        <strain evidence="6 7">18_TX</strain>
    </source>
</reference>
<evidence type="ECO:0000256" key="3">
    <source>
        <dbReference type="ARBA" id="ARBA00022989"/>
    </source>
</evidence>
<sequence length="149" mass="16573">MKQALIAATLSFFIVSCASTEEETIPANQFLNLTAEEDADEVEQYWQVKNRVGPMYPPEAARNRVNGCVDLIFGIGSDGTVEGYRVESSYPQGVFDDYAAAALMKWTYEAAPENSERIPVLTHVQLYFTVEDSGPDPKYDANCKDEENS</sequence>
<keyword evidence="3" id="KW-1133">Transmembrane helix</keyword>
<name>A0A4R6PTR4_9GAMM</name>